<name>G4TKD0_SERID</name>
<dbReference type="InterPro" id="IPR045338">
    <property type="entry name" value="DUF6535"/>
</dbReference>
<feature type="region of interest" description="Disordered" evidence="1">
    <location>
        <begin position="308"/>
        <end position="333"/>
    </location>
</feature>
<dbReference type="Proteomes" id="UP000007148">
    <property type="component" value="Unassembled WGS sequence"/>
</dbReference>
<feature type="domain" description="DUF6535" evidence="3">
    <location>
        <begin position="67"/>
        <end position="239"/>
    </location>
</feature>
<sequence>MTCHSRKELSRIASPNLNYTITNPSLPGGMAFPEAHAIPSSSRKVGFRATTIASAPTPSPLPGQTAWELCDKIASRQDNEQIKDWNDSLNTLLIFAALYSAVLTAFIVESMKLLREDATETTRDILLAITRQLANNSAPAYTPEPFVAPAWAVRVNQCLFLSISCSLASAMGSVLALQWVSRYDHRLNPSSPEQRALQRHFRRLGARKWNLGGIIASLPAIIFVALLLFFVGMAEWLWHLDRGIAGILLAGLTASSLFFFTTMIINTFSVSAPFRTPVSRFLPWFIPYLVRKSHHVVDFLVHSIKHHGSEDSMRGSTHWKHSRSSPSKIDDNSPWTFHQSSVDREKKAVEDRDYLRLNCLLWLVRHTSVIPHQRTAFRVALEEILKCPIQQVRAITMEDAPWDAIFGLLVEPYADQTHPLSDHSSDAIREISIVVQSLAMLGSYSSLRGNLPRSVLSWLQGLAVDRSYDPFIPCYAAHAYWRLSARSLEGRVNKLTAEYSAKSVFLLWTQLPSPFTRIALHNFEDYQKHCVPRGAITGLVDTLSPSDPTQSITHDSPRSSEEWDGLLRISALGLSQDLPIRDGLEMWMEAVETISADPMARRRGQVAKLHRAVGRQVFVRFAQLIETEADLVYRHAIRFVQSPLWAQKPYSVEDYALEAFANNKLNIWDPKYRRGSAKLLSFILPIPAEHHGGLWGPWLVGVIIGLDNLLNSTEVIHKPSPQTLVTLCEGLIRNEIHHLLILSDEHLRVMRRLTHPISQLFASVVSRVCLIPLAAAPERRLLWEGDEAWRSAVRIWLQDWRFYPRSDAIQFVRELIIEEARLDKPFVQALQLFGTLTEMDGRPIVSSPSCIEHHFNRLQTSSLLHALYRPPVMTFLLQDPDPTRFMGPLTYASQYPWFHEEFEAAKGFEVYPLAPVKVPMSFDRGLALPKSVLSRTVTQDPLLKWLRCAYSCLLAVSGTSGAVKEEIQRWSERRLRILAGFYYAILEHVVKERGDFLPFTDCSSLIDSSGEEMPRDWRLEKLQASWDGDPLAYGFIKNLSEEEWLKLRNLLVEIITGLLRGFIAVNPTTLPQAERDPQGVCHFYASDSMI</sequence>
<organism evidence="4 5">
    <name type="scientific">Serendipita indica (strain DSM 11827)</name>
    <name type="common">Root endophyte fungus</name>
    <name type="synonym">Piriformospora indica</name>
    <dbReference type="NCBI Taxonomy" id="1109443"/>
    <lineage>
        <taxon>Eukaryota</taxon>
        <taxon>Fungi</taxon>
        <taxon>Dikarya</taxon>
        <taxon>Basidiomycota</taxon>
        <taxon>Agaricomycotina</taxon>
        <taxon>Agaricomycetes</taxon>
        <taxon>Sebacinales</taxon>
        <taxon>Serendipitaceae</taxon>
        <taxon>Serendipita</taxon>
    </lineage>
</organism>
<keyword evidence="2" id="KW-1133">Transmembrane helix</keyword>
<dbReference type="Pfam" id="PF20153">
    <property type="entry name" value="DUF6535"/>
    <property type="match status" value="1"/>
</dbReference>
<accession>G4TKD0</accession>
<evidence type="ECO:0000256" key="1">
    <source>
        <dbReference type="SAM" id="MobiDB-lite"/>
    </source>
</evidence>
<feature type="transmembrane region" description="Helical" evidence="2">
    <location>
        <begin position="159"/>
        <end position="180"/>
    </location>
</feature>
<protein>
    <recommendedName>
        <fullName evidence="3">DUF6535 domain-containing protein</fullName>
    </recommendedName>
</protein>
<dbReference type="eggNOG" id="ENOG502R098">
    <property type="taxonomic scope" value="Eukaryota"/>
</dbReference>
<proteinExistence type="predicted"/>
<keyword evidence="5" id="KW-1185">Reference proteome</keyword>
<dbReference type="AlphaFoldDB" id="G4TKD0"/>
<dbReference type="EMBL" id="CAFZ01000134">
    <property type="protein sequence ID" value="CCA71773.1"/>
    <property type="molecule type" value="Genomic_DNA"/>
</dbReference>
<evidence type="ECO:0000313" key="5">
    <source>
        <dbReference type="Proteomes" id="UP000007148"/>
    </source>
</evidence>
<feature type="transmembrane region" description="Helical" evidence="2">
    <location>
        <begin position="209"/>
        <end position="231"/>
    </location>
</feature>
<reference evidence="4 5" key="1">
    <citation type="journal article" date="2011" name="PLoS Pathog.">
        <title>Endophytic Life Strategies Decoded by Genome and Transcriptome Analyses of the Mutualistic Root Symbiont Piriformospora indica.</title>
        <authorList>
            <person name="Zuccaro A."/>
            <person name="Lahrmann U."/>
            <person name="Guldener U."/>
            <person name="Langen G."/>
            <person name="Pfiffi S."/>
            <person name="Biedenkopf D."/>
            <person name="Wong P."/>
            <person name="Samans B."/>
            <person name="Grimm C."/>
            <person name="Basiewicz M."/>
            <person name="Murat C."/>
            <person name="Martin F."/>
            <person name="Kogel K.H."/>
        </authorList>
    </citation>
    <scope>NUCLEOTIDE SEQUENCE [LARGE SCALE GENOMIC DNA]</scope>
    <source>
        <strain evidence="4 5">DSM 11827</strain>
    </source>
</reference>
<feature type="transmembrane region" description="Helical" evidence="2">
    <location>
        <begin position="89"/>
        <end position="108"/>
    </location>
</feature>
<dbReference type="OrthoDB" id="3235960at2759"/>
<evidence type="ECO:0000259" key="3">
    <source>
        <dbReference type="Pfam" id="PF20153"/>
    </source>
</evidence>
<dbReference type="InParanoid" id="G4TKD0"/>
<evidence type="ECO:0000313" key="4">
    <source>
        <dbReference type="EMBL" id="CCA71773.1"/>
    </source>
</evidence>
<dbReference type="HOGENOM" id="CLU_284706_0_0_1"/>
<comment type="caution">
    <text evidence="4">The sequence shown here is derived from an EMBL/GenBank/DDBJ whole genome shotgun (WGS) entry which is preliminary data.</text>
</comment>
<gene>
    <name evidence="4" type="ORF">PIIN_05708</name>
</gene>
<evidence type="ECO:0000256" key="2">
    <source>
        <dbReference type="SAM" id="Phobius"/>
    </source>
</evidence>
<feature type="transmembrane region" description="Helical" evidence="2">
    <location>
        <begin position="243"/>
        <end position="265"/>
    </location>
</feature>
<keyword evidence="2" id="KW-0472">Membrane</keyword>
<keyword evidence="2" id="KW-0812">Transmembrane</keyword>